<accession>A0A1M5N8E1</accession>
<gene>
    <name evidence="12" type="ORF">SAMN04488109_2162</name>
</gene>
<comment type="subcellular location">
    <subcellularLocation>
        <location evidence="1">Endomembrane system</location>
        <topology evidence="1">Multi-pass membrane protein</topology>
    </subcellularLocation>
    <subcellularLocation>
        <location evidence="8">Membrane</location>
        <topology evidence="8">Multi-pass membrane protein</topology>
    </subcellularLocation>
</comment>
<sequence length="537" mass="58682">MQQYLLSLLLFTPLLAALLSLFLPATSTATFRIITVVVNVLQVMFLLVLLLNYQAGAGLQFVELKPWITLNMGNWGILKASYFVGVDGLSLPLVALAVFILFIATIASWKITQNVKGYFILLLILNAAIIGSFTALDFLLFYLFFEFMLLPMFFLIALWGGPKREYASIKFFLYTLLGSILILIVMIALYVSVHDPSTSGQLVHSFNLLHMADASNFISTSVLDPHRALQLGPFSARTWAFLLLFFGFAIKLPMVPVHTWLPDAHVEAPTPISVILAALLLKIGGYGLARIAFPIFPDAAFHLGWFVGLMGVISIIYGGLNAMASKDLKRLIAYSSVSHMGFVLLGLASFTAEGTAGAVYQMFSHGLISAMLFVLAGVLADRTNDRTISHYSGLAGKMPTYTAFILVAFFASLGLPGFSGFIAEIMVFLGAFKSAGLGGPLHESLAIVATLGLVIGAAYYLWTLQRMFFGPLNVKGDFSVDQLSDLNRREYFILLPLALAILFFGIFPQPLMSVIDPYAQHFAAFVLETGKNLTLTP</sequence>
<feature type="transmembrane region" description="Helical" evidence="9">
    <location>
        <begin position="444"/>
        <end position="462"/>
    </location>
</feature>
<evidence type="ECO:0000256" key="2">
    <source>
        <dbReference type="ARBA" id="ARBA00009025"/>
    </source>
</evidence>
<evidence type="ECO:0000256" key="6">
    <source>
        <dbReference type="ARBA" id="ARBA00023027"/>
    </source>
</evidence>
<dbReference type="STRING" id="947013.SAMN04488109_2162"/>
<dbReference type="AlphaFoldDB" id="A0A1M5N8E1"/>
<dbReference type="NCBIfam" id="TIGR01972">
    <property type="entry name" value="NDH_I_M"/>
    <property type="match status" value="1"/>
</dbReference>
<feature type="transmembrane region" description="Helical" evidence="9">
    <location>
        <begin position="171"/>
        <end position="193"/>
    </location>
</feature>
<evidence type="ECO:0000256" key="9">
    <source>
        <dbReference type="SAM" id="Phobius"/>
    </source>
</evidence>
<proteinExistence type="inferred from homology"/>
<keyword evidence="3 8" id="KW-0812">Transmembrane</keyword>
<dbReference type="GO" id="GO:0048039">
    <property type="term" value="F:ubiquinone binding"/>
    <property type="evidence" value="ECO:0007669"/>
    <property type="project" value="TreeGrafter"/>
</dbReference>
<keyword evidence="7 9" id="KW-0472">Membrane</keyword>
<feature type="transmembrane region" description="Helical" evidence="9">
    <location>
        <begin position="141"/>
        <end position="159"/>
    </location>
</feature>
<feature type="transmembrane region" description="Helical" evidence="9">
    <location>
        <begin position="358"/>
        <end position="380"/>
    </location>
</feature>
<feature type="transmembrane region" description="Helical" evidence="9">
    <location>
        <begin position="401"/>
        <end position="432"/>
    </location>
</feature>
<dbReference type="InterPro" id="IPR010227">
    <property type="entry name" value="NADH_Q_OxRdtase_chainM/4"/>
</dbReference>
<feature type="transmembrane region" description="Helical" evidence="9">
    <location>
        <begin position="332"/>
        <end position="352"/>
    </location>
</feature>
<dbReference type="PANTHER" id="PTHR43507:SF1">
    <property type="entry name" value="NADH-UBIQUINONE OXIDOREDUCTASE CHAIN 4"/>
    <property type="match status" value="1"/>
</dbReference>
<protein>
    <submittedName>
        <fullName evidence="12">NADH-quinone oxidoreductase subunit M</fullName>
    </submittedName>
</protein>
<dbReference type="PANTHER" id="PTHR43507">
    <property type="entry name" value="NADH-UBIQUINONE OXIDOREDUCTASE CHAIN 4"/>
    <property type="match status" value="1"/>
</dbReference>
<evidence type="ECO:0000259" key="10">
    <source>
        <dbReference type="Pfam" id="PF00361"/>
    </source>
</evidence>
<keyword evidence="4" id="KW-1278">Translocase</keyword>
<dbReference type="OrthoDB" id="9811718at2"/>
<dbReference type="InterPro" id="IPR001750">
    <property type="entry name" value="ND/Mrp_TM"/>
</dbReference>
<feature type="transmembrane region" description="Helical" evidence="9">
    <location>
        <begin position="273"/>
        <end position="293"/>
    </location>
</feature>
<comment type="similarity">
    <text evidence="2">Belongs to the complex I subunit 4 family.</text>
</comment>
<evidence type="ECO:0000256" key="5">
    <source>
        <dbReference type="ARBA" id="ARBA00022989"/>
    </source>
</evidence>
<dbReference type="GO" id="GO:0016020">
    <property type="term" value="C:membrane"/>
    <property type="evidence" value="ECO:0007669"/>
    <property type="project" value="UniProtKB-SubCell"/>
</dbReference>
<dbReference type="GO" id="GO:0012505">
    <property type="term" value="C:endomembrane system"/>
    <property type="evidence" value="ECO:0007669"/>
    <property type="project" value="UniProtKB-SubCell"/>
</dbReference>
<keyword evidence="6" id="KW-0520">NAD</keyword>
<feature type="transmembrane region" description="Helical" evidence="9">
    <location>
        <begin position="91"/>
        <end position="111"/>
    </location>
</feature>
<dbReference type="GO" id="GO:0003954">
    <property type="term" value="F:NADH dehydrogenase activity"/>
    <property type="evidence" value="ECO:0007669"/>
    <property type="project" value="TreeGrafter"/>
</dbReference>
<dbReference type="PRINTS" id="PR01437">
    <property type="entry name" value="NUOXDRDTASE4"/>
</dbReference>
<feature type="transmembrane region" description="Helical" evidence="9">
    <location>
        <begin position="299"/>
        <end position="320"/>
    </location>
</feature>
<dbReference type="GO" id="GO:0008137">
    <property type="term" value="F:NADH dehydrogenase (ubiquinone) activity"/>
    <property type="evidence" value="ECO:0007669"/>
    <property type="project" value="InterPro"/>
</dbReference>
<dbReference type="GO" id="GO:0015990">
    <property type="term" value="P:electron transport coupled proton transport"/>
    <property type="evidence" value="ECO:0007669"/>
    <property type="project" value="TreeGrafter"/>
</dbReference>
<keyword evidence="13" id="KW-1185">Reference proteome</keyword>
<dbReference type="InterPro" id="IPR003918">
    <property type="entry name" value="NADH_UbQ_OxRdtase"/>
</dbReference>
<evidence type="ECO:0000256" key="1">
    <source>
        <dbReference type="ARBA" id="ARBA00004127"/>
    </source>
</evidence>
<dbReference type="GO" id="GO:0042773">
    <property type="term" value="P:ATP synthesis coupled electron transport"/>
    <property type="evidence" value="ECO:0007669"/>
    <property type="project" value="InterPro"/>
</dbReference>
<dbReference type="Pfam" id="PF01059">
    <property type="entry name" value="Oxidored_q5_N"/>
    <property type="match status" value="1"/>
</dbReference>
<dbReference type="Proteomes" id="UP000184212">
    <property type="component" value="Unassembled WGS sequence"/>
</dbReference>
<evidence type="ECO:0000256" key="3">
    <source>
        <dbReference type="ARBA" id="ARBA00022692"/>
    </source>
</evidence>
<feature type="domain" description="NADH:ubiquinone oxidoreductase chain 4 N-terminal" evidence="11">
    <location>
        <begin position="73"/>
        <end position="126"/>
    </location>
</feature>
<dbReference type="EMBL" id="FQWQ01000001">
    <property type="protein sequence ID" value="SHG85747.1"/>
    <property type="molecule type" value="Genomic_DNA"/>
</dbReference>
<organism evidence="12 13">
    <name type="scientific">Chryseolinea serpens</name>
    <dbReference type="NCBI Taxonomy" id="947013"/>
    <lineage>
        <taxon>Bacteria</taxon>
        <taxon>Pseudomonadati</taxon>
        <taxon>Bacteroidota</taxon>
        <taxon>Cytophagia</taxon>
        <taxon>Cytophagales</taxon>
        <taxon>Fulvivirgaceae</taxon>
        <taxon>Chryseolinea</taxon>
    </lineage>
</organism>
<evidence type="ECO:0000256" key="4">
    <source>
        <dbReference type="ARBA" id="ARBA00022967"/>
    </source>
</evidence>
<feature type="transmembrane region" description="Helical" evidence="9">
    <location>
        <begin position="118"/>
        <end position="135"/>
    </location>
</feature>
<evidence type="ECO:0000313" key="12">
    <source>
        <dbReference type="EMBL" id="SHG85747.1"/>
    </source>
</evidence>
<keyword evidence="5 9" id="KW-1133">Transmembrane helix</keyword>
<feature type="transmembrane region" description="Helical" evidence="9">
    <location>
        <begin position="239"/>
        <end position="261"/>
    </location>
</feature>
<evidence type="ECO:0000256" key="8">
    <source>
        <dbReference type="RuleBase" id="RU000320"/>
    </source>
</evidence>
<dbReference type="RefSeq" id="WP_073133531.1">
    <property type="nucleotide sequence ID" value="NZ_FQWQ01000001.1"/>
</dbReference>
<evidence type="ECO:0000259" key="11">
    <source>
        <dbReference type="Pfam" id="PF01059"/>
    </source>
</evidence>
<dbReference type="InterPro" id="IPR000260">
    <property type="entry name" value="NADH4_N"/>
</dbReference>
<dbReference type="Pfam" id="PF00361">
    <property type="entry name" value="Proton_antipo_M"/>
    <property type="match status" value="1"/>
</dbReference>
<evidence type="ECO:0000313" key="13">
    <source>
        <dbReference type="Proteomes" id="UP000184212"/>
    </source>
</evidence>
<feature type="transmembrane region" description="Helical" evidence="9">
    <location>
        <begin position="491"/>
        <end position="508"/>
    </location>
</feature>
<evidence type="ECO:0000256" key="7">
    <source>
        <dbReference type="ARBA" id="ARBA00023136"/>
    </source>
</evidence>
<reference evidence="12 13" key="1">
    <citation type="submission" date="2016-11" db="EMBL/GenBank/DDBJ databases">
        <authorList>
            <person name="Jaros S."/>
            <person name="Januszkiewicz K."/>
            <person name="Wedrychowicz H."/>
        </authorList>
    </citation>
    <scope>NUCLEOTIDE SEQUENCE [LARGE SCALE GENOMIC DNA]</scope>
    <source>
        <strain evidence="12 13">DSM 24574</strain>
    </source>
</reference>
<feature type="domain" description="NADH:quinone oxidoreductase/Mrp antiporter transmembrane" evidence="10">
    <location>
        <begin position="135"/>
        <end position="434"/>
    </location>
</feature>
<feature type="transmembrane region" description="Helical" evidence="9">
    <location>
        <begin position="37"/>
        <end position="55"/>
    </location>
</feature>
<name>A0A1M5N8E1_9BACT</name>